<dbReference type="InterPro" id="IPR016072">
    <property type="entry name" value="Skp1_comp_dimer"/>
</dbReference>
<reference evidence="5" key="1">
    <citation type="submission" date="2014-12" db="EMBL/GenBank/DDBJ databases">
        <title>Genome Sequence of Valsa Canker Pathogens Uncovers a Specific Adaption of Colonization on Woody Bark.</title>
        <authorList>
            <person name="Yin Z."/>
            <person name="Liu H."/>
            <person name="Gao X."/>
            <person name="Li Z."/>
            <person name="Song N."/>
            <person name="Ke X."/>
            <person name="Dai Q."/>
            <person name="Wu Y."/>
            <person name="Sun Y."/>
            <person name="Xu J.-R."/>
            <person name="Kang Z.K."/>
            <person name="Wang L."/>
            <person name="Huang L."/>
        </authorList>
    </citation>
    <scope>NUCLEOTIDE SEQUENCE [LARGE SCALE GENOMIC DNA]</scope>
    <source>
        <strain evidence="5">03-8</strain>
    </source>
</reference>
<dbReference type="PIRSF" id="PIRSF028729">
    <property type="entry name" value="E3_ubiquit_lig_SCF_Skp"/>
    <property type="match status" value="1"/>
</dbReference>
<dbReference type="SMART" id="SM00512">
    <property type="entry name" value="Skp1"/>
    <property type="match status" value="1"/>
</dbReference>
<dbReference type="InterPro" id="IPR016897">
    <property type="entry name" value="SKP1"/>
</dbReference>
<dbReference type="Gene3D" id="3.30.710.10">
    <property type="entry name" value="Potassium Channel Kv1.1, Chain A"/>
    <property type="match status" value="1"/>
</dbReference>
<dbReference type="Pfam" id="PF01466">
    <property type="entry name" value="Skp1"/>
    <property type="match status" value="1"/>
</dbReference>
<comment type="similarity">
    <text evidence="1 4">Belongs to the SKP1 family.</text>
</comment>
<dbReference type="FunFam" id="3.30.710.10:FF:000026">
    <property type="entry name" value="E3 ubiquitin ligase complex SCF subunit"/>
    <property type="match status" value="1"/>
</dbReference>
<dbReference type="Pfam" id="PF03931">
    <property type="entry name" value="Skp1_POZ"/>
    <property type="match status" value="1"/>
</dbReference>
<comment type="subunit">
    <text evidence="4">Component of the SCF (SKP1-CUL1-F-box protein) E3 ubiquitin ligase complexes.</text>
</comment>
<dbReference type="GO" id="GO:0000018">
    <property type="term" value="P:regulation of DNA recombination"/>
    <property type="evidence" value="ECO:0007669"/>
    <property type="project" value="EnsemblFungi"/>
</dbReference>
<comment type="pathway">
    <text evidence="4">Protein modification; protein ubiquitination.</text>
</comment>
<dbReference type="GO" id="GO:0016567">
    <property type="term" value="P:protein ubiquitination"/>
    <property type="evidence" value="ECO:0007669"/>
    <property type="project" value="UniProtKB-UniPathway"/>
</dbReference>
<dbReference type="GO" id="GO:0043291">
    <property type="term" value="C:RAVE complex"/>
    <property type="evidence" value="ECO:0007669"/>
    <property type="project" value="EnsemblFungi"/>
</dbReference>
<evidence type="ECO:0000256" key="3">
    <source>
        <dbReference type="ARBA" id="ARBA00045385"/>
    </source>
</evidence>
<evidence type="ECO:0000256" key="2">
    <source>
        <dbReference type="ARBA" id="ARBA00022786"/>
    </source>
</evidence>
<dbReference type="Proteomes" id="UP000078559">
    <property type="component" value="Chromosome 1"/>
</dbReference>
<dbReference type="InterPro" id="IPR001232">
    <property type="entry name" value="SKP1-like"/>
</dbReference>
<dbReference type="EMBL" id="CM003098">
    <property type="protein sequence ID" value="KUI65540.1"/>
    <property type="molecule type" value="Genomic_DNA"/>
</dbReference>
<dbReference type="InterPro" id="IPR016073">
    <property type="entry name" value="Skp1_comp_POZ"/>
</dbReference>
<accession>A0A194VNX8</accession>
<dbReference type="AlphaFoldDB" id="A0A194VNX8"/>
<accession>A0A194V5Z3</accession>
<organism evidence="5 6">
    <name type="scientific">Cytospora mali</name>
    <name type="common">Apple Valsa canker fungus</name>
    <name type="synonym">Valsa mali</name>
    <dbReference type="NCBI Taxonomy" id="578113"/>
    <lineage>
        <taxon>Eukaryota</taxon>
        <taxon>Fungi</taxon>
        <taxon>Dikarya</taxon>
        <taxon>Ascomycota</taxon>
        <taxon>Pezizomycotina</taxon>
        <taxon>Sordariomycetes</taxon>
        <taxon>Sordariomycetidae</taxon>
        <taxon>Diaporthales</taxon>
        <taxon>Cytosporaceae</taxon>
        <taxon>Cytospora</taxon>
    </lineage>
</organism>
<protein>
    <recommendedName>
        <fullName evidence="4">E3 ubiquitin ligase complex SCF subunit</fullName>
    </recommendedName>
</protein>
<dbReference type="PANTHER" id="PTHR11165">
    <property type="entry name" value="SKP1"/>
    <property type="match status" value="1"/>
</dbReference>
<dbReference type="GO" id="GO:0045841">
    <property type="term" value="P:negative regulation of mitotic metaphase/anaphase transition"/>
    <property type="evidence" value="ECO:0007669"/>
    <property type="project" value="EnsemblFungi"/>
</dbReference>
<dbReference type="UniPathway" id="UPA00143"/>
<dbReference type="GO" id="GO:0043224">
    <property type="term" value="C:nuclear SCF ubiquitin ligase complex"/>
    <property type="evidence" value="ECO:0007669"/>
    <property type="project" value="EnsemblFungi"/>
</dbReference>
<evidence type="ECO:0000313" key="6">
    <source>
        <dbReference type="Proteomes" id="UP000078559"/>
    </source>
</evidence>
<comment type="function">
    <text evidence="3">Essential component of the SCF (SKP1-CUL1-F-box protein) E3 ubiquitin ligase complexes, which mediate the ubiquitination and subsequent proteasomal degradation of target proteins. Controls sulfur metabolite repression, probably by mediating the inactivation or degradation of the metR transcription factor.</text>
</comment>
<keyword evidence="2 4" id="KW-0833">Ubl conjugation pathway</keyword>
<dbReference type="GO" id="GO:0000712">
    <property type="term" value="P:resolution of meiotic recombination intermediates"/>
    <property type="evidence" value="ECO:0007669"/>
    <property type="project" value="EnsemblFungi"/>
</dbReference>
<evidence type="ECO:0000313" key="5">
    <source>
        <dbReference type="EMBL" id="KUI65540.1"/>
    </source>
</evidence>
<dbReference type="InterPro" id="IPR036296">
    <property type="entry name" value="SKP1-like_dim_sf"/>
</dbReference>
<dbReference type="InterPro" id="IPR011333">
    <property type="entry name" value="SKP1/BTB/POZ_sf"/>
</dbReference>
<dbReference type="GO" id="GO:0031146">
    <property type="term" value="P:SCF-dependent proteasomal ubiquitin-dependent protein catabolic process"/>
    <property type="evidence" value="ECO:0007669"/>
    <property type="project" value="EnsemblFungi"/>
</dbReference>
<keyword evidence="6" id="KW-1185">Reference proteome</keyword>
<proteinExistence type="inferred from homology"/>
<evidence type="ECO:0000256" key="1">
    <source>
        <dbReference type="ARBA" id="ARBA00009993"/>
    </source>
</evidence>
<dbReference type="SUPFAM" id="SSF81382">
    <property type="entry name" value="Skp1 dimerisation domain-like"/>
    <property type="match status" value="1"/>
</dbReference>
<dbReference type="GO" id="GO:0017117">
    <property type="term" value="C:single-stranded DNA-dependent ATP-dependent DNA helicase complex"/>
    <property type="evidence" value="ECO:0007669"/>
    <property type="project" value="EnsemblFungi"/>
</dbReference>
<gene>
    <name evidence="5" type="ORF">VM1G_00950</name>
</gene>
<name>A0A194VNX8_CYTMA</name>
<dbReference type="SUPFAM" id="SSF54695">
    <property type="entry name" value="POZ domain"/>
    <property type="match status" value="1"/>
</dbReference>
<dbReference type="OrthoDB" id="2342932at2759"/>
<sequence length="171" mass="19714">MASNIDRNTAQITMKTNDNGQVTCDIPVAERSILIKNLIEDLGLETALAQPVPLPNVSQPVLEKIIEWCEHHRNDPPPTQDEDSESRKKTTEIDEWDQKYMQVDQEMLFEIILAANYMDIKALLDVGCKTVANMIKGKSPEEIRKTFNITNDFTPEEEEQIRRENEWAEDR</sequence>
<evidence type="ECO:0000256" key="4">
    <source>
        <dbReference type="PIRNR" id="PIRNR028729"/>
    </source>
</evidence>
<dbReference type="CDD" id="cd18322">
    <property type="entry name" value="BTB_POZ_SKP1"/>
    <property type="match status" value="1"/>
</dbReference>
<dbReference type="GO" id="GO:0101026">
    <property type="term" value="P:mitotic nuclear membrane biogenesis"/>
    <property type="evidence" value="ECO:0007669"/>
    <property type="project" value="EnsemblFungi"/>
</dbReference>